<dbReference type="InterPro" id="IPR024478">
    <property type="entry name" value="HlyB_4HB_MCP"/>
</dbReference>
<sequence length="602" mass="64541">MKNLSIPKKLTVSFAFVVVLFSVMVACIIMLGMKSIANSLNSFYQGPYQTVTAAEDLNKTLNTQQKYLLMYLTTEDKNSTVGYQSELRRLDLAMQSDIAILRNNLTLQENQDKLNLLTANSTTLKKLSDQLQNMYARGEVESAKKLYYSDFITIANASQTLSSTLSSSSKSAANQFYISASKTEKQTYQIVAVFSTAILIFVILICVYIVRIITKPIKQIEAAMLRFAQGELDIDVPYTSKDELGVLAEGMRTVSANLKAYVDNISYVLGAISKGDVTVTVDVDYQNDFAPIKEALVSILDSLNSTLSQIQVAAGQVSTGAEQVSIGAQTLSQGATEQASSIEELAATLSEISDKVKANSSNAQAANTNAEETTRVIQDGDALMQQLVGAMSEMEKTSAEINKIIKTINDIAFQTNILALNAAVEAARAGSAGRGFSVVAEEVRNLAGKSAQAADSTTSLVENTLSAIQNSTKLVDKVRKSLDEIAKKSSDVTVLIQDIAVSSQEQTSAIDQVNEGVNLISGVVQTNSATAEESAAASEELSGQAEIMLGLVNVFRLRGGAAGEPVQISDLPKAPGGTDFPLFSHEPELFPEEESAELAPML</sequence>
<keyword evidence="5" id="KW-0472">Membrane</keyword>
<dbReference type="GO" id="GO:0005886">
    <property type="term" value="C:plasma membrane"/>
    <property type="evidence" value="ECO:0007669"/>
    <property type="project" value="TreeGrafter"/>
</dbReference>
<dbReference type="SMART" id="SM00304">
    <property type="entry name" value="HAMP"/>
    <property type="match status" value="1"/>
</dbReference>
<keyword evidence="5" id="KW-0812">Transmembrane</keyword>
<organism evidence="8 9">
    <name type="scientific">Faecalispora sporosphaeroides</name>
    <dbReference type="NCBI Taxonomy" id="1549"/>
    <lineage>
        <taxon>Bacteria</taxon>
        <taxon>Bacillati</taxon>
        <taxon>Bacillota</taxon>
        <taxon>Clostridia</taxon>
        <taxon>Eubacteriales</taxon>
        <taxon>Oscillospiraceae</taxon>
        <taxon>Faecalispora</taxon>
    </lineage>
</organism>
<dbReference type="InterPro" id="IPR003660">
    <property type="entry name" value="HAMP_dom"/>
</dbReference>
<dbReference type="PRINTS" id="PR00260">
    <property type="entry name" value="CHEMTRNSDUCR"/>
</dbReference>
<dbReference type="GO" id="GO:0007165">
    <property type="term" value="P:signal transduction"/>
    <property type="evidence" value="ECO:0007669"/>
    <property type="project" value="UniProtKB-KW"/>
</dbReference>
<dbReference type="Gene3D" id="1.10.287.950">
    <property type="entry name" value="Methyl-accepting chemotaxis protein"/>
    <property type="match status" value="1"/>
</dbReference>
<keyword evidence="3" id="KW-0807">Transducer</keyword>
<feature type="region of interest" description="Disordered" evidence="4">
    <location>
        <begin position="566"/>
        <end position="585"/>
    </location>
</feature>
<dbReference type="CDD" id="cd06225">
    <property type="entry name" value="HAMP"/>
    <property type="match status" value="1"/>
</dbReference>
<dbReference type="GO" id="GO:0004888">
    <property type="term" value="F:transmembrane signaling receptor activity"/>
    <property type="evidence" value="ECO:0007669"/>
    <property type="project" value="InterPro"/>
</dbReference>
<dbReference type="Gene3D" id="6.10.340.10">
    <property type="match status" value="1"/>
</dbReference>
<gene>
    <name evidence="8" type="ORF">E7512_07560</name>
</gene>
<dbReference type="SMART" id="SM00283">
    <property type="entry name" value="MA"/>
    <property type="match status" value="1"/>
</dbReference>
<keyword evidence="1" id="KW-0145">Chemotaxis</keyword>
<keyword evidence="5" id="KW-1133">Transmembrane helix</keyword>
<dbReference type="Pfam" id="PF00672">
    <property type="entry name" value="HAMP"/>
    <property type="match status" value="1"/>
</dbReference>
<dbReference type="PROSITE" id="PS50885">
    <property type="entry name" value="HAMP"/>
    <property type="match status" value="1"/>
</dbReference>
<accession>A0A928KRW0</accession>
<evidence type="ECO:0000259" key="6">
    <source>
        <dbReference type="PROSITE" id="PS50111"/>
    </source>
</evidence>
<dbReference type="Pfam" id="PF00015">
    <property type="entry name" value="MCPsignal"/>
    <property type="match status" value="1"/>
</dbReference>
<feature type="domain" description="Methyl-accepting transducer" evidence="6">
    <location>
        <begin position="313"/>
        <end position="542"/>
    </location>
</feature>
<protein>
    <submittedName>
        <fullName evidence="8">Methyl-accepting chemotaxis protein</fullName>
    </submittedName>
</protein>
<feature type="transmembrane region" description="Helical" evidence="5">
    <location>
        <begin position="12"/>
        <end position="33"/>
    </location>
</feature>
<dbReference type="InterPro" id="IPR051310">
    <property type="entry name" value="MCP_chemotaxis"/>
</dbReference>
<evidence type="ECO:0000256" key="1">
    <source>
        <dbReference type="ARBA" id="ARBA00022500"/>
    </source>
</evidence>
<proteinExistence type="inferred from homology"/>
<evidence type="ECO:0000259" key="7">
    <source>
        <dbReference type="PROSITE" id="PS50885"/>
    </source>
</evidence>
<feature type="transmembrane region" description="Helical" evidence="5">
    <location>
        <begin position="188"/>
        <end position="210"/>
    </location>
</feature>
<feature type="domain" description="HAMP" evidence="7">
    <location>
        <begin position="211"/>
        <end position="263"/>
    </location>
</feature>
<dbReference type="PANTHER" id="PTHR43531">
    <property type="entry name" value="PROTEIN ICFG"/>
    <property type="match status" value="1"/>
</dbReference>
<dbReference type="Proteomes" id="UP000754750">
    <property type="component" value="Unassembled WGS sequence"/>
</dbReference>
<dbReference type="PROSITE" id="PS51257">
    <property type="entry name" value="PROKAR_LIPOPROTEIN"/>
    <property type="match status" value="1"/>
</dbReference>
<dbReference type="PANTHER" id="PTHR43531:SF11">
    <property type="entry name" value="METHYL-ACCEPTING CHEMOTAXIS PROTEIN 3"/>
    <property type="match status" value="1"/>
</dbReference>
<dbReference type="InterPro" id="IPR004090">
    <property type="entry name" value="Chemotax_Me-accpt_rcpt"/>
</dbReference>
<evidence type="ECO:0000256" key="4">
    <source>
        <dbReference type="SAM" id="MobiDB-lite"/>
    </source>
</evidence>
<dbReference type="GO" id="GO:0006935">
    <property type="term" value="P:chemotaxis"/>
    <property type="evidence" value="ECO:0007669"/>
    <property type="project" value="UniProtKB-KW"/>
</dbReference>
<dbReference type="CDD" id="cd11386">
    <property type="entry name" value="MCP_signal"/>
    <property type="match status" value="1"/>
</dbReference>
<dbReference type="EMBL" id="SVNY01000003">
    <property type="protein sequence ID" value="MBE6833420.1"/>
    <property type="molecule type" value="Genomic_DNA"/>
</dbReference>
<dbReference type="AlphaFoldDB" id="A0A928KRW0"/>
<comment type="similarity">
    <text evidence="2">Belongs to the methyl-accepting chemotaxis (MCP) protein family.</text>
</comment>
<dbReference type="InterPro" id="IPR004089">
    <property type="entry name" value="MCPsignal_dom"/>
</dbReference>
<dbReference type="Pfam" id="PF12729">
    <property type="entry name" value="4HB_MCP_1"/>
    <property type="match status" value="1"/>
</dbReference>
<evidence type="ECO:0000256" key="2">
    <source>
        <dbReference type="ARBA" id="ARBA00029447"/>
    </source>
</evidence>
<dbReference type="PROSITE" id="PS50111">
    <property type="entry name" value="CHEMOTAXIS_TRANSDUC_2"/>
    <property type="match status" value="1"/>
</dbReference>
<comment type="caution">
    <text evidence="8">The sequence shown here is derived from an EMBL/GenBank/DDBJ whole genome shotgun (WGS) entry which is preliminary data.</text>
</comment>
<evidence type="ECO:0000256" key="5">
    <source>
        <dbReference type="SAM" id="Phobius"/>
    </source>
</evidence>
<reference evidence="8" key="1">
    <citation type="submission" date="2019-04" db="EMBL/GenBank/DDBJ databases">
        <title>Evolution of Biomass-Degrading Anaerobic Consortia Revealed by Metagenomics.</title>
        <authorList>
            <person name="Peng X."/>
        </authorList>
    </citation>
    <scope>NUCLEOTIDE SEQUENCE</scope>
    <source>
        <strain evidence="8">SIG551</strain>
    </source>
</reference>
<dbReference type="RefSeq" id="WP_020072628.1">
    <property type="nucleotide sequence ID" value="NZ_JBKWRC010000002.1"/>
</dbReference>
<dbReference type="SUPFAM" id="SSF58104">
    <property type="entry name" value="Methyl-accepting chemotaxis protein (MCP) signaling domain"/>
    <property type="match status" value="1"/>
</dbReference>
<evidence type="ECO:0000256" key="3">
    <source>
        <dbReference type="PROSITE-ProRule" id="PRU00284"/>
    </source>
</evidence>
<evidence type="ECO:0000313" key="8">
    <source>
        <dbReference type="EMBL" id="MBE6833420.1"/>
    </source>
</evidence>
<evidence type="ECO:0000313" key="9">
    <source>
        <dbReference type="Proteomes" id="UP000754750"/>
    </source>
</evidence>
<name>A0A928KRW0_9FIRM</name>